<dbReference type="PROSITE" id="PS51007">
    <property type="entry name" value="CYTC"/>
    <property type="match status" value="1"/>
</dbReference>
<dbReference type="SUPFAM" id="SSF46626">
    <property type="entry name" value="Cytochrome c"/>
    <property type="match status" value="1"/>
</dbReference>
<keyword evidence="4" id="KW-0249">Electron transport</keyword>
<feature type="chain" id="PRO_5012670002" evidence="7">
    <location>
        <begin position="32"/>
        <end position="116"/>
    </location>
</feature>
<evidence type="ECO:0000256" key="3">
    <source>
        <dbReference type="ARBA" id="ARBA00022723"/>
    </source>
</evidence>
<name>A0A240EKD5_9VIBR</name>
<dbReference type="Proteomes" id="UP000219336">
    <property type="component" value="Unassembled WGS sequence"/>
</dbReference>
<evidence type="ECO:0000256" key="6">
    <source>
        <dbReference type="PROSITE-ProRule" id="PRU00433"/>
    </source>
</evidence>
<dbReference type="EMBL" id="OANU01000047">
    <property type="protein sequence ID" value="SNX49138.1"/>
    <property type="molecule type" value="Genomic_DNA"/>
</dbReference>
<evidence type="ECO:0000256" key="4">
    <source>
        <dbReference type="ARBA" id="ARBA00022982"/>
    </source>
</evidence>
<dbReference type="GO" id="GO:0020037">
    <property type="term" value="F:heme binding"/>
    <property type="evidence" value="ECO:0007669"/>
    <property type="project" value="InterPro"/>
</dbReference>
<dbReference type="InterPro" id="IPR050597">
    <property type="entry name" value="Cytochrome_c_Oxidase_Subunit"/>
</dbReference>
<dbReference type="Gene3D" id="1.10.760.10">
    <property type="entry name" value="Cytochrome c-like domain"/>
    <property type="match status" value="1"/>
</dbReference>
<evidence type="ECO:0000256" key="1">
    <source>
        <dbReference type="ARBA" id="ARBA00022448"/>
    </source>
</evidence>
<evidence type="ECO:0000259" key="8">
    <source>
        <dbReference type="PROSITE" id="PS51007"/>
    </source>
</evidence>
<feature type="signal peptide" evidence="7">
    <location>
        <begin position="1"/>
        <end position="31"/>
    </location>
</feature>
<keyword evidence="5 6" id="KW-0408">Iron</keyword>
<organism evidence="9 10">
    <name type="scientific">Vibrio thalassae</name>
    <dbReference type="NCBI Taxonomy" id="1243014"/>
    <lineage>
        <taxon>Bacteria</taxon>
        <taxon>Pseudomonadati</taxon>
        <taxon>Pseudomonadota</taxon>
        <taxon>Gammaproteobacteria</taxon>
        <taxon>Vibrionales</taxon>
        <taxon>Vibrionaceae</taxon>
        <taxon>Vibrio</taxon>
    </lineage>
</organism>
<feature type="domain" description="Cytochrome c" evidence="8">
    <location>
        <begin position="35"/>
        <end position="116"/>
    </location>
</feature>
<reference evidence="10" key="1">
    <citation type="submission" date="2016-06" db="EMBL/GenBank/DDBJ databases">
        <authorList>
            <person name="Rodrigo-Torres L."/>
            <person name="Arahal R.D."/>
            <person name="Lucena T."/>
        </authorList>
    </citation>
    <scope>NUCLEOTIDE SEQUENCE [LARGE SCALE GENOMIC DNA]</scope>
    <source>
        <strain evidence="10">CECT8203</strain>
    </source>
</reference>
<accession>A0A240EKD5</accession>
<gene>
    <name evidence="9" type="ORF">VTH8203_02781</name>
</gene>
<dbReference type="GO" id="GO:0009055">
    <property type="term" value="F:electron transfer activity"/>
    <property type="evidence" value="ECO:0007669"/>
    <property type="project" value="InterPro"/>
</dbReference>
<dbReference type="InterPro" id="IPR036909">
    <property type="entry name" value="Cyt_c-like_dom_sf"/>
</dbReference>
<dbReference type="PANTHER" id="PTHR33751:SF9">
    <property type="entry name" value="CYTOCHROME C4"/>
    <property type="match status" value="1"/>
</dbReference>
<evidence type="ECO:0000313" key="9">
    <source>
        <dbReference type="EMBL" id="SNX49138.1"/>
    </source>
</evidence>
<dbReference type="Pfam" id="PF00034">
    <property type="entry name" value="Cytochrom_C"/>
    <property type="match status" value="1"/>
</dbReference>
<keyword evidence="10" id="KW-1185">Reference proteome</keyword>
<evidence type="ECO:0000313" key="10">
    <source>
        <dbReference type="Proteomes" id="UP000219336"/>
    </source>
</evidence>
<dbReference type="AlphaFoldDB" id="A0A240EKD5"/>
<keyword evidence="7" id="KW-0732">Signal</keyword>
<sequence length="116" mass="12828">MVLLTAVRDIFMKHKILAVVALMACSSLTHANEFGNPELGEMKAPSCIFCHNPNGAPNHADYPNLNGQNSLYLFNAMKAYQNDEREGAMAALMKAQLQHLNEKDLKDIAAFYSSVK</sequence>
<dbReference type="InterPro" id="IPR009056">
    <property type="entry name" value="Cyt_c-like_dom"/>
</dbReference>
<evidence type="ECO:0000256" key="2">
    <source>
        <dbReference type="ARBA" id="ARBA00022617"/>
    </source>
</evidence>
<protein>
    <submittedName>
        <fullName evidence="9">Cytochrome c-554(548)</fullName>
    </submittedName>
</protein>
<dbReference type="GO" id="GO:0046872">
    <property type="term" value="F:metal ion binding"/>
    <property type="evidence" value="ECO:0007669"/>
    <property type="project" value="UniProtKB-KW"/>
</dbReference>
<evidence type="ECO:0000256" key="7">
    <source>
        <dbReference type="SAM" id="SignalP"/>
    </source>
</evidence>
<keyword evidence="3 6" id="KW-0479">Metal-binding</keyword>
<keyword evidence="1" id="KW-0813">Transport</keyword>
<evidence type="ECO:0000256" key="5">
    <source>
        <dbReference type="ARBA" id="ARBA00023004"/>
    </source>
</evidence>
<dbReference type="PANTHER" id="PTHR33751">
    <property type="entry name" value="CBB3-TYPE CYTOCHROME C OXIDASE SUBUNIT FIXP"/>
    <property type="match status" value="1"/>
</dbReference>
<proteinExistence type="predicted"/>
<keyword evidence="2 6" id="KW-0349">Heme</keyword>